<dbReference type="AlphaFoldDB" id="A0A5C3MIS5"/>
<dbReference type="PANTHER" id="PTHR12475">
    <property type="match status" value="1"/>
</dbReference>
<accession>A0A5C3MIS5</accession>
<proteinExistence type="inferred from homology"/>
<dbReference type="SUPFAM" id="SSF54637">
    <property type="entry name" value="Thioesterase/thiol ester dehydrase-isomerase"/>
    <property type="match status" value="1"/>
</dbReference>
<dbReference type="Proteomes" id="UP000305948">
    <property type="component" value="Unassembled WGS sequence"/>
</dbReference>
<dbReference type="PANTHER" id="PTHR12475:SF4">
    <property type="entry name" value="PROTEIN THEM6"/>
    <property type="match status" value="1"/>
</dbReference>
<dbReference type="EMBL" id="ML213551">
    <property type="protein sequence ID" value="TFK45234.1"/>
    <property type="molecule type" value="Genomic_DNA"/>
</dbReference>
<dbReference type="Pfam" id="PF13279">
    <property type="entry name" value="4HBT_2"/>
    <property type="match status" value="1"/>
</dbReference>
<evidence type="ECO:0008006" key="6">
    <source>
        <dbReference type="Google" id="ProtNLM"/>
    </source>
</evidence>
<feature type="compositionally biased region" description="Polar residues" evidence="2">
    <location>
        <begin position="236"/>
        <end position="246"/>
    </location>
</feature>
<keyword evidence="3" id="KW-1133">Transmembrane helix</keyword>
<keyword evidence="5" id="KW-1185">Reference proteome</keyword>
<comment type="similarity">
    <text evidence="1">Belongs to the lcsJ thioesterase family.</text>
</comment>
<evidence type="ECO:0000256" key="2">
    <source>
        <dbReference type="SAM" id="MobiDB-lite"/>
    </source>
</evidence>
<keyword evidence="3" id="KW-0472">Membrane</keyword>
<dbReference type="OrthoDB" id="265761at2759"/>
<feature type="transmembrane region" description="Helical" evidence="3">
    <location>
        <begin position="21"/>
        <end position="43"/>
    </location>
</feature>
<evidence type="ECO:0000256" key="1">
    <source>
        <dbReference type="ARBA" id="ARBA00038476"/>
    </source>
</evidence>
<organism evidence="4 5">
    <name type="scientific">Heliocybe sulcata</name>
    <dbReference type="NCBI Taxonomy" id="5364"/>
    <lineage>
        <taxon>Eukaryota</taxon>
        <taxon>Fungi</taxon>
        <taxon>Dikarya</taxon>
        <taxon>Basidiomycota</taxon>
        <taxon>Agaricomycotina</taxon>
        <taxon>Agaricomycetes</taxon>
        <taxon>Gloeophyllales</taxon>
        <taxon>Gloeophyllaceae</taxon>
        <taxon>Heliocybe</taxon>
    </lineage>
</organism>
<evidence type="ECO:0000256" key="3">
    <source>
        <dbReference type="SAM" id="Phobius"/>
    </source>
</evidence>
<feature type="region of interest" description="Disordered" evidence="2">
    <location>
        <begin position="216"/>
        <end position="262"/>
    </location>
</feature>
<keyword evidence="3" id="KW-0812">Transmembrane</keyword>
<reference evidence="4 5" key="1">
    <citation type="journal article" date="2019" name="Nat. Ecol. Evol.">
        <title>Megaphylogeny resolves global patterns of mushroom evolution.</title>
        <authorList>
            <person name="Varga T."/>
            <person name="Krizsan K."/>
            <person name="Foldi C."/>
            <person name="Dima B."/>
            <person name="Sanchez-Garcia M."/>
            <person name="Sanchez-Ramirez S."/>
            <person name="Szollosi G.J."/>
            <person name="Szarkandi J.G."/>
            <person name="Papp V."/>
            <person name="Albert L."/>
            <person name="Andreopoulos W."/>
            <person name="Angelini C."/>
            <person name="Antonin V."/>
            <person name="Barry K.W."/>
            <person name="Bougher N.L."/>
            <person name="Buchanan P."/>
            <person name="Buyck B."/>
            <person name="Bense V."/>
            <person name="Catcheside P."/>
            <person name="Chovatia M."/>
            <person name="Cooper J."/>
            <person name="Damon W."/>
            <person name="Desjardin D."/>
            <person name="Finy P."/>
            <person name="Geml J."/>
            <person name="Haridas S."/>
            <person name="Hughes K."/>
            <person name="Justo A."/>
            <person name="Karasinski D."/>
            <person name="Kautmanova I."/>
            <person name="Kiss B."/>
            <person name="Kocsube S."/>
            <person name="Kotiranta H."/>
            <person name="LaButti K.M."/>
            <person name="Lechner B.E."/>
            <person name="Liimatainen K."/>
            <person name="Lipzen A."/>
            <person name="Lukacs Z."/>
            <person name="Mihaltcheva S."/>
            <person name="Morgado L.N."/>
            <person name="Niskanen T."/>
            <person name="Noordeloos M.E."/>
            <person name="Ohm R.A."/>
            <person name="Ortiz-Santana B."/>
            <person name="Ovrebo C."/>
            <person name="Racz N."/>
            <person name="Riley R."/>
            <person name="Savchenko A."/>
            <person name="Shiryaev A."/>
            <person name="Soop K."/>
            <person name="Spirin V."/>
            <person name="Szebenyi C."/>
            <person name="Tomsovsky M."/>
            <person name="Tulloss R.E."/>
            <person name="Uehling J."/>
            <person name="Grigoriev I.V."/>
            <person name="Vagvolgyi C."/>
            <person name="Papp T."/>
            <person name="Martin F.M."/>
            <person name="Miettinen O."/>
            <person name="Hibbett D.S."/>
            <person name="Nagy L.G."/>
        </authorList>
    </citation>
    <scope>NUCLEOTIDE SEQUENCE [LARGE SCALE GENOMIC DNA]</scope>
    <source>
        <strain evidence="4 5">OMC1185</strain>
    </source>
</reference>
<dbReference type="InterPro" id="IPR029069">
    <property type="entry name" value="HotDog_dom_sf"/>
</dbReference>
<sequence>MSLTNHGALKVSLGRLVTTAAFLRALVPSTVKGVFWILLLLNIRSFPLSWHFRVFSPVFALRGRYLWTWLKLFLSFKSKKERVAGIDDWYAQLTPIGEDPFRMETRYKAWAGPDDCDYNLHLSNSCYPKVLDGARFVAGLAMFPNLYPCGGWIALAGTHHHFIREIPIFAKYEIRMNVGSWDHKWSYYADTEGVLKVYIVIRFVTHSKKAKSQAKKTIEAAQPETHFGPSIHTPATPLTNSISATPANPIEPQPDSSSATVDGTVKQLRASGLLKEEEEDGATLHCVSVSQLCFKHGRITVPPALVFAINGFAADGMGRHSRANPPPYWAKVEELVRLSQGKRLARFLRGGWRDVPDGERWWEEAVGGDVERRRRERLEVLNHIRLGMDGARELD</sequence>
<evidence type="ECO:0000313" key="5">
    <source>
        <dbReference type="Proteomes" id="UP000305948"/>
    </source>
</evidence>
<name>A0A5C3MIS5_9AGAM</name>
<dbReference type="InterPro" id="IPR051490">
    <property type="entry name" value="THEM6_lcsJ_thioesterase"/>
</dbReference>
<protein>
    <recommendedName>
        <fullName evidence="6">Thioesterase/thiol ester dehydrase-isomerase</fullName>
    </recommendedName>
</protein>
<gene>
    <name evidence="4" type="ORF">OE88DRAFT_1729805</name>
</gene>
<evidence type="ECO:0000313" key="4">
    <source>
        <dbReference type="EMBL" id="TFK45234.1"/>
    </source>
</evidence>